<comment type="caution">
    <text evidence="1">The sequence shown here is derived from an EMBL/GenBank/DDBJ whole genome shotgun (WGS) entry which is preliminary data.</text>
</comment>
<sequence length="117" mass="12171">MAMIKKENLNQIGATVPANVPAIVPGTSASTSGASSVAGSVNTSLQLAGTTAECNLATKDLMIAAEYRATMDSDADNDIIVHYDGDRKMQFVNCKGVYMLEQLGANVEPGAKETSAM</sequence>
<gene>
    <name evidence="1" type="ORF">CYCCA115_LOCUS9996</name>
</gene>
<protein>
    <submittedName>
        <fullName evidence="1">Uncharacterized protein</fullName>
    </submittedName>
</protein>
<dbReference type="EMBL" id="CAKOGP040001546">
    <property type="protein sequence ID" value="CAJ1945853.1"/>
    <property type="molecule type" value="Genomic_DNA"/>
</dbReference>
<proteinExistence type="predicted"/>
<organism evidence="1 2">
    <name type="scientific">Cylindrotheca closterium</name>
    <dbReference type="NCBI Taxonomy" id="2856"/>
    <lineage>
        <taxon>Eukaryota</taxon>
        <taxon>Sar</taxon>
        <taxon>Stramenopiles</taxon>
        <taxon>Ochrophyta</taxon>
        <taxon>Bacillariophyta</taxon>
        <taxon>Bacillariophyceae</taxon>
        <taxon>Bacillariophycidae</taxon>
        <taxon>Bacillariales</taxon>
        <taxon>Bacillariaceae</taxon>
        <taxon>Cylindrotheca</taxon>
    </lineage>
</organism>
<evidence type="ECO:0000313" key="1">
    <source>
        <dbReference type="EMBL" id="CAJ1945853.1"/>
    </source>
</evidence>
<dbReference type="AlphaFoldDB" id="A0AAD2FK52"/>
<evidence type="ECO:0000313" key="2">
    <source>
        <dbReference type="Proteomes" id="UP001295423"/>
    </source>
</evidence>
<keyword evidence="2" id="KW-1185">Reference proteome</keyword>
<reference evidence="1" key="1">
    <citation type="submission" date="2023-08" db="EMBL/GenBank/DDBJ databases">
        <authorList>
            <person name="Audoor S."/>
            <person name="Bilcke G."/>
        </authorList>
    </citation>
    <scope>NUCLEOTIDE SEQUENCE</scope>
</reference>
<accession>A0AAD2FK52</accession>
<dbReference type="Proteomes" id="UP001295423">
    <property type="component" value="Unassembled WGS sequence"/>
</dbReference>
<name>A0AAD2FK52_9STRA</name>